<evidence type="ECO:0000313" key="17">
    <source>
        <dbReference type="Proteomes" id="UP001500101"/>
    </source>
</evidence>
<dbReference type="SUPFAM" id="SSF55811">
    <property type="entry name" value="Nudix"/>
    <property type="match status" value="1"/>
</dbReference>
<dbReference type="PANTHER" id="PTHR42944:SF1">
    <property type="entry name" value="ADENINE DNA GLYCOSYLASE"/>
    <property type="match status" value="1"/>
</dbReference>
<evidence type="ECO:0000259" key="15">
    <source>
        <dbReference type="SMART" id="SM00478"/>
    </source>
</evidence>
<dbReference type="NCBIfam" id="TIGR01084">
    <property type="entry name" value="mutY"/>
    <property type="match status" value="1"/>
</dbReference>
<dbReference type="SUPFAM" id="SSF48150">
    <property type="entry name" value="DNA-glycosylase"/>
    <property type="match status" value="1"/>
</dbReference>
<keyword evidence="7" id="KW-0479">Metal-binding</keyword>
<evidence type="ECO:0000256" key="14">
    <source>
        <dbReference type="RuleBase" id="RU365096"/>
    </source>
</evidence>
<reference evidence="17" key="1">
    <citation type="journal article" date="2019" name="Int. J. Syst. Evol. Microbiol.">
        <title>The Global Catalogue of Microorganisms (GCM) 10K type strain sequencing project: providing services to taxonomists for standard genome sequencing and annotation.</title>
        <authorList>
            <consortium name="The Broad Institute Genomics Platform"/>
            <consortium name="The Broad Institute Genome Sequencing Center for Infectious Disease"/>
            <person name="Wu L."/>
            <person name="Ma J."/>
        </authorList>
    </citation>
    <scope>NUCLEOTIDE SEQUENCE [LARGE SCALE GENOMIC DNA]</scope>
    <source>
        <strain evidence="17">JCM 16704</strain>
    </source>
</reference>
<evidence type="ECO:0000256" key="1">
    <source>
        <dbReference type="ARBA" id="ARBA00000843"/>
    </source>
</evidence>
<dbReference type="Pfam" id="PF00633">
    <property type="entry name" value="HHH"/>
    <property type="match status" value="1"/>
</dbReference>
<comment type="function">
    <text evidence="2">Adenine glycosylase active on G-A mispairs. MutY also corrects error-prone DNA synthesis past GO lesions which are due to the oxidatively damaged form of guanine: 7,8-dihydro-8-oxoguanine (8-oxo-dGTP).</text>
</comment>
<dbReference type="InterPro" id="IPR005760">
    <property type="entry name" value="A/G_AdeGlyc_MutY"/>
</dbReference>
<dbReference type="InterPro" id="IPR029119">
    <property type="entry name" value="MutY_C"/>
</dbReference>
<dbReference type="InterPro" id="IPR015797">
    <property type="entry name" value="NUDIX_hydrolase-like_dom_sf"/>
</dbReference>
<evidence type="ECO:0000256" key="13">
    <source>
        <dbReference type="ARBA" id="ARBA00023295"/>
    </source>
</evidence>
<dbReference type="PANTHER" id="PTHR42944">
    <property type="entry name" value="ADENINE DNA GLYCOSYLASE"/>
    <property type="match status" value="1"/>
</dbReference>
<dbReference type="Gene3D" id="1.10.1670.10">
    <property type="entry name" value="Helix-hairpin-Helix base-excision DNA repair enzymes (C-terminal)"/>
    <property type="match status" value="1"/>
</dbReference>
<dbReference type="Pfam" id="PF00730">
    <property type="entry name" value="HhH-GPD"/>
    <property type="match status" value="1"/>
</dbReference>
<evidence type="ECO:0000256" key="7">
    <source>
        <dbReference type="ARBA" id="ARBA00022723"/>
    </source>
</evidence>
<keyword evidence="17" id="KW-1185">Reference proteome</keyword>
<keyword evidence="12" id="KW-0234">DNA repair</keyword>
<dbReference type="EC" id="3.2.2.31" evidence="4 14"/>
<gene>
    <name evidence="16" type="primary">mutY</name>
    <name evidence="16" type="ORF">GCM10022216_31500</name>
</gene>
<dbReference type="Gene3D" id="1.10.340.30">
    <property type="entry name" value="Hypothetical protein, domain 2"/>
    <property type="match status" value="1"/>
</dbReference>
<evidence type="ECO:0000256" key="12">
    <source>
        <dbReference type="ARBA" id="ARBA00023204"/>
    </source>
</evidence>
<keyword evidence="13 14" id="KW-0326">Glycosidase</keyword>
<dbReference type="CDD" id="cd00056">
    <property type="entry name" value="ENDO3c"/>
    <property type="match status" value="1"/>
</dbReference>
<dbReference type="CDD" id="cd03431">
    <property type="entry name" value="NUDIX_DNA_Glycosylase_C-MutY"/>
    <property type="match status" value="1"/>
</dbReference>
<comment type="cofactor">
    <cofactor evidence="14">
        <name>[4Fe-4S] cluster</name>
        <dbReference type="ChEBI" id="CHEBI:49883"/>
    </cofactor>
    <text evidence="14">Binds 1 [4Fe-4S] cluster.</text>
</comment>
<keyword evidence="10 14" id="KW-0408">Iron</keyword>
<dbReference type="InterPro" id="IPR011257">
    <property type="entry name" value="DNA_glycosylase"/>
</dbReference>
<evidence type="ECO:0000256" key="10">
    <source>
        <dbReference type="ARBA" id="ARBA00023004"/>
    </source>
</evidence>
<dbReference type="EMBL" id="BAAAZI010000012">
    <property type="protein sequence ID" value="GAA4146505.1"/>
    <property type="molecule type" value="Genomic_DNA"/>
</dbReference>
<protein>
    <recommendedName>
        <fullName evidence="5 14">Adenine DNA glycosylase</fullName>
        <ecNumber evidence="4 14">3.2.2.31</ecNumber>
    </recommendedName>
</protein>
<comment type="caution">
    <text evidence="16">The sequence shown here is derived from an EMBL/GenBank/DDBJ whole genome shotgun (WGS) entry which is preliminary data.</text>
</comment>
<accession>A0ABP7Z3A2</accession>
<dbReference type="Gene3D" id="3.90.79.10">
    <property type="entry name" value="Nucleoside Triphosphate Pyrophosphohydrolase"/>
    <property type="match status" value="1"/>
</dbReference>
<dbReference type="RefSeq" id="WP_344675747.1">
    <property type="nucleotide sequence ID" value="NZ_BAAAZI010000012.1"/>
</dbReference>
<keyword evidence="9" id="KW-0378">Hydrolase</keyword>
<feature type="domain" description="HhH-GPD" evidence="15">
    <location>
        <begin position="35"/>
        <end position="186"/>
    </location>
</feature>
<evidence type="ECO:0000256" key="11">
    <source>
        <dbReference type="ARBA" id="ARBA00023014"/>
    </source>
</evidence>
<comment type="similarity">
    <text evidence="3 14">Belongs to the Nth/MutY family.</text>
</comment>
<name>A0ABP7Z3A2_9SPHI</name>
<evidence type="ECO:0000313" key="16">
    <source>
        <dbReference type="EMBL" id="GAA4146505.1"/>
    </source>
</evidence>
<dbReference type="Proteomes" id="UP001500101">
    <property type="component" value="Unassembled WGS sequence"/>
</dbReference>
<evidence type="ECO:0000256" key="6">
    <source>
        <dbReference type="ARBA" id="ARBA00022485"/>
    </source>
</evidence>
<keyword evidence="6" id="KW-0004">4Fe-4S</keyword>
<dbReference type="SMART" id="SM00478">
    <property type="entry name" value="ENDO3c"/>
    <property type="match status" value="1"/>
</dbReference>
<organism evidence="16 17">
    <name type="scientific">Sphingobacterium kyonggiense</name>
    <dbReference type="NCBI Taxonomy" id="714075"/>
    <lineage>
        <taxon>Bacteria</taxon>
        <taxon>Pseudomonadati</taxon>
        <taxon>Bacteroidota</taxon>
        <taxon>Sphingobacteriia</taxon>
        <taxon>Sphingobacteriales</taxon>
        <taxon>Sphingobacteriaceae</taxon>
        <taxon>Sphingobacterium</taxon>
    </lineage>
</organism>
<dbReference type="InterPro" id="IPR044298">
    <property type="entry name" value="MIG/MutY"/>
</dbReference>
<evidence type="ECO:0000256" key="5">
    <source>
        <dbReference type="ARBA" id="ARBA00022023"/>
    </source>
</evidence>
<dbReference type="InterPro" id="IPR003265">
    <property type="entry name" value="HhH-GPD_domain"/>
</dbReference>
<dbReference type="InterPro" id="IPR023170">
    <property type="entry name" value="HhH_base_excis_C"/>
</dbReference>
<proteinExistence type="inferred from homology"/>
<evidence type="ECO:0000256" key="4">
    <source>
        <dbReference type="ARBA" id="ARBA00012045"/>
    </source>
</evidence>
<evidence type="ECO:0000256" key="2">
    <source>
        <dbReference type="ARBA" id="ARBA00002933"/>
    </source>
</evidence>
<sequence length="351" mass="40256">MSFSARILAWYQTNKRALPWRETTNPYIIWLSEIILQQTRVEQGLPYFLRFVENYPNVTKFADAEEAELLRLWQGLGYYSRARNMYKAAKLVVDQHDGEFPIDYSSLINLPGVGAYTAAAIASFSSNEAKAVLDGNVFRVLARYFGIAEPINSTAGKKLFSELAEELIDPLRAGEYNQAIMDFGALQCKPKNPDCSVCIFQTDCVALQQDLVSELPKKNKSKKSRVRHFHYFLIEDAQGWLMSQRSEGDIWANLYEFPMIETESSVDPEELMVTAEFKENFSAVFPQKIKGPVKHILSHQQIFANFYRLDANKVKLAKKSHWNYCLSENLDKLAKHKLISSFVEDYIFSAH</sequence>
<evidence type="ECO:0000256" key="9">
    <source>
        <dbReference type="ARBA" id="ARBA00022801"/>
    </source>
</evidence>
<evidence type="ECO:0000256" key="3">
    <source>
        <dbReference type="ARBA" id="ARBA00008343"/>
    </source>
</evidence>
<dbReference type="InterPro" id="IPR000445">
    <property type="entry name" value="HhH_motif"/>
</dbReference>
<evidence type="ECO:0000256" key="8">
    <source>
        <dbReference type="ARBA" id="ARBA00022763"/>
    </source>
</evidence>
<keyword evidence="11" id="KW-0411">Iron-sulfur</keyword>
<keyword evidence="8 14" id="KW-0227">DNA damage</keyword>
<dbReference type="Pfam" id="PF14815">
    <property type="entry name" value="NUDIX_4"/>
    <property type="match status" value="1"/>
</dbReference>
<comment type="catalytic activity">
    <reaction evidence="1 14">
        <text>Hydrolyzes free adenine bases from 7,8-dihydro-8-oxoguanine:adenine mismatched double-stranded DNA, leaving an apurinic site.</text>
        <dbReference type="EC" id="3.2.2.31"/>
    </reaction>
</comment>